<dbReference type="EMBL" id="NBSK02000003">
    <property type="protein sequence ID" value="KAJ0218880.1"/>
    <property type="molecule type" value="Genomic_DNA"/>
</dbReference>
<gene>
    <name evidence="3" type="ORF">LSAT_V11C300106340</name>
</gene>
<dbReference type="InterPro" id="IPR054722">
    <property type="entry name" value="PolX-like_BBD"/>
</dbReference>
<evidence type="ECO:0000256" key="1">
    <source>
        <dbReference type="SAM" id="MobiDB-lite"/>
    </source>
</evidence>
<evidence type="ECO:0000313" key="4">
    <source>
        <dbReference type="Proteomes" id="UP000235145"/>
    </source>
</evidence>
<feature type="domain" description="Retrovirus-related Pol polyprotein from transposon TNT 1-94-like beta-barrel" evidence="2">
    <location>
        <begin position="61"/>
        <end position="131"/>
    </location>
</feature>
<proteinExistence type="predicted"/>
<dbReference type="Pfam" id="PF22936">
    <property type="entry name" value="Pol_BBD"/>
    <property type="match status" value="1"/>
</dbReference>
<feature type="region of interest" description="Disordered" evidence="1">
    <location>
        <begin position="1"/>
        <end position="52"/>
    </location>
</feature>
<reference evidence="3 4" key="1">
    <citation type="journal article" date="2017" name="Nat. Commun.">
        <title>Genome assembly with in vitro proximity ligation data and whole-genome triplication in lettuce.</title>
        <authorList>
            <person name="Reyes-Chin-Wo S."/>
            <person name="Wang Z."/>
            <person name="Yang X."/>
            <person name="Kozik A."/>
            <person name="Arikit S."/>
            <person name="Song C."/>
            <person name="Xia L."/>
            <person name="Froenicke L."/>
            <person name="Lavelle D.O."/>
            <person name="Truco M.J."/>
            <person name="Xia R."/>
            <person name="Zhu S."/>
            <person name="Xu C."/>
            <person name="Xu H."/>
            <person name="Xu X."/>
            <person name="Cox K."/>
            <person name="Korf I."/>
            <person name="Meyers B.C."/>
            <person name="Michelmore R.W."/>
        </authorList>
    </citation>
    <scope>NUCLEOTIDE SEQUENCE [LARGE SCALE GENOMIC DNA]</scope>
    <source>
        <strain evidence="4">cv. Salinas</strain>
        <tissue evidence="3">Seedlings</tissue>
    </source>
</reference>
<keyword evidence="4" id="KW-1185">Reference proteome</keyword>
<dbReference type="AlphaFoldDB" id="A0A9R1WAC8"/>
<organism evidence="3 4">
    <name type="scientific">Lactuca sativa</name>
    <name type="common">Garden lettuce</name>
    <dbReference type="NCBI Taxonomy" id="4236"/>
    <lineage>
        <taxon>Eukaryota</taxon>
        <taxon>Viridiplantae</taxon>
        <taxon>Streptophyta</taxon>
        <taxon>Embryophyta</taxon>
        <taxon>Tracheophyta</taxon>
        <taxon>Spermatophyta</taxon>
        <taxon>Magnoliopsida</taxon>
        <taxon>eudicotyledons</taxon>
        <taxon>Gunneridae</taxon>
        <taxon>Pentapetalae</taxon>
        <taxon>asterids</taxon>
        <taxon>campanulids</taxon>
        <taxon>Asterales</taxon>
        <taxon>Asteraceae</taxon>
        <taxon>Cichorioideae</taxon>
        <taxon>Cichorieae</taxon>
        <taxon>Lactucinae</taxon>
        <taxon>Lactuca</taxon>
    </lineage>
</organism>
<name>A0A9R1WAC8_LACSA</name>
<evidence type="ECO:0000313" key="3">
    <source>
        <dbReference type="EMBL" id="KAJ0218880.1"/>
    </source>
</evidence>
<comment type="caution">
    <text evidence="3">The sequence shown here is derived from an EMBL/GenBank/DDBJ whole genome shotgun (WGS) entry which is preliminary data.</text>
</comment>
<evidence type="ECO:0000259" key="2">
    <source>
        <dbReference type="Pfam" id="PF22936"/>
    </source>
</evidence>
<feature type="compositionally biased region" description="Basic and acidic residues" evidence="1">
    <location>
        <begin position="173"/>
        <end position="184"/>
    </location>
</feature>
<feature type="compositionally biased region" description="Basic and acidic residues" evidence="1">
    <location>
        <begin position="36"/>
        <end position="52"/>
    </location>
</feature>
<accession>A0A9R1WAC8</accession>
<protein>
    <recommendedName>
        <fullName evidence="2">Retrovirus-related Pol polyprotein from transposon TNT 1-94-like beta-barrel domain-containing protein</fullName>
    </recommendedName>
</protein>
<feature type="compositionally biased region" description="Polar residues" evidence="1">
    <location>
        <begin position="1"/>
        <end position="19"/>
    </location>
</feature>
<sequence>MTGESVSNPKNETTDSNSPYYIHAYDSPRQMQTNVKNDETQGEVTRKANMEGKSNVKNDDWITDLGSNDHIIHKRDILENLSMSHSETSVVIPNGESIYVEATGDTTLKSATKIGGVLYIPRFNCNLLSKESYNHDFFEIPTWYEDIVESGFGEDGLWVNEETYSSSDLTKQTVKDESGDHSSSEPHNSVLEEEPSTSPVDNEDQTTRQKRNKSQPTRFRDFDVELPHSIDHTQTTPDQPSSVVYPIANYVSYDAFSDTHKAYLEAITKNSERKDFFQAMQDAKW</sequence>
<dbReference type="Proteomes" id="UP000235145">
    <property type="component" value="Unassembled WGS sequence"/>
</dbReference>
<feature type="region of interest" description="Disordered" evidence="1">
    <location>
        <begin position="168"/>
        <end position="219"/>
    </location>
</feature>